<feature type="region of interest" description="Disordered" evidence="1">
    <location>
        <begin position="75"/>
        <end position="99"/>
    </location>
</feature>
<gene>
    <name evidence="2" type="ORF">CEXT_643231</name>
</gene>
<reference evidence="2 3" key="1">
    <citation type="submission" date="2021-06" db="EMBL/GenBank/DDBJ databases">
        <title>Caerostris extrusa draft genome.</title>
        <authorList>
            <person name="Kono N."/>
            <person name="Arakawa K."/>
        </authorList>
    </citation>
    <scope>NUCLEOTIDE SEQUENCE [LARGE SCALE GENOMIC DNA]</scope>
</reference>
<name>A0AAV4SV57_CAEEX</name>
<dbReference type="EMBL" id="BPLR01010244">
    <property type="protein sequence ID" value="GIY37965.1"/>
    <property type="molecule type" value="Genomic_DNA"/>
</dbReference>
<accession>A0AAV4SV57</accession>
<organism evidence="2 3">
    <name type="scientific">Caerostris extrusa</name>
    <name type="common">Bark spider</name>
    <name type="synonym">Caerostris bankana</name>
    <dbReference type="NCBI Taxonomy" id="172846"/>
    <lineage>
        <taxon>Eukaryota</taxon>
        <taxon>Metazoa</taxon>
        <taxon>Ecdysozoa</taxon>
        <taxon>Arthropoda</taxon>
        <taxon>Chelicerata</taxon>
        <taxon>Arachnida</taxon>
        <taxon>Araneae</taxon>
        <taxon>Araneomorphae</taxon>
        <taxon>Entelegynae</taxon>
        <taxon>Araneoidea</taxon>
        <taxon>Araneidae</taxon>
        <taxon>Caerostris</taxon>
    </lineage>
</organism>
<evidence type="ECO:0000256" key="1">
    <source>
        <dbReference type="SAM" id="MobiDB-lite"/>
    </source>
</evidence>
<evidence type="ECO:0000313" key="3">
    <source>
        <dbReference type="Proteomes" id="UP001054945"/>
    </source>
</evidence>
<sequence>MRAEMVISELGLVKYGGFNIFRFKCSTLHNGRNVTGSHRNTKVVLSPFLSLFLEIVGGKKGRNLPFSTLSDFWVTPQQSTGAPRPREAGRGHAPSPPPP</sequence>
<proteinExistence type="predicted"/>
<evidence type="ECO:0000313" key="2">
    <source>
        <dbReference type="EMBL" id="GIY37965.1"/>
    </source>
</evidence>
<dbReference type="AlphaFoldDB" id="A0AAV4SV57"/>
<dbReference type="Proteomes" id="UP001054945">
    <property type="component" value="Unassembled WGS sequence"/>
</dbReference>
<comment type="caution">
    <text evidence="2">The sequence shown here is derived from an EMBL/GenBank/DDBJ whole genome shotgun (WGS) entry which is preliminary data.</text>
</comment>
<protein>
    <submittedName>
        <fullName evidence="2">Uncharacterized protein</fullName>
    </submittedName>
</protein>
<keyword evidence="3" id="KW-1185">Reference proteome</keyword>